<dbReference type="GO" id="GO:0008081">
    <property type="term" value="F:phosphoric diester hydrolase activity"/>
    <property type="evidence" value="ECO:0007669"/>
    <property type="project" value="InterPro"/>
</dbReference>
<evidence type="ECO:0000259" key="1">
    <source>
        <dbReference type="PROSITE" id="PS51704"/>
    </source>
</evidence>
<dbReference type="InterPro" id="IPR030395">
    <property type="entry name" value="GP_PDE_dom"/>
</dbReference>
<sequence>MSGDDRFLKTIYTVDPKMRRCVGAGGDAWGIVDRAIEMKCEKVQLFKPFFNKEMVDKAHANGIVCNVFFADDPEEAIKYLDMGVDTILTNNFLAVSQAVDQYVAGGK</sequence>
<reference evidence="2" key="1">
    <citation type="submission" date="2019-08" db="EMBL/GenBank/DDBJ databases">
        <authorList>
            <person name="Kucharzyk K."/>
            <person name="Murdoch R.W."/>
            <person name="Higgins S."/>
            <person name="Loffler F."/>
        </authorList>
    </citation>
    <scope>NUCLEOTIDE SEQUENCE</scope>
</reference>
<name>A0A645GYA2_9ZZZZ</name>
<feature type="domain" description="GP-PDE" evidence="1">
    <location>
        <begin position="1"/>
        <end position="99"/>
    </location>
</feature>
<comment type="caution">
    <text evidence="2">The sequence shown here is derived from an EMBL/GenBank/DDBJ whole genome shotgun (WGS) entry which is preliminary data.</text>
</comment>
<dbReference type="EMBL" id="VSSQ01081942">
    <property type="protein sequence ID" value="MPN30719.1"/>
    <property type="molecule type" value="Genomic_DNA"/>
</dbReference>
<protein>
    <recommendedName>
        <fullName evidence="1">GP-PDE domain-containing protein</fullName>
    </recommendedName>
</protein>
<accession>A0A645GYA2</accession>
<dbReference type="AlphaFoldDB" id="A0A645GYA2"/>
<organism evidence="2">
    <name type="scientific">bioreactor metagenome</name>
    <dbReference type="NCBI Taxonomy" id="1076179"/>
    <lineage>
        <taxon>unclassified sequences</taxon>
        <taxon>metagenomes</taxon>
        <taxon>ecological metagenomes</taxon>
    </lineage>
</organism>
<dbReference type="Gene3D" id="3.20.20.190">
    <property type="entry name" value="Phosphatidylinositol (PI) phosphodiesterase"/>
    <property type="match status" value="1"/>
</dbReference>
<proteinExistence type="predicted"/>
<evidence type="ECO:0000313" key="2">
    <source>
        <dbReference type="EMBL" id="MPN30719.1"/>
    </source>
</evidence>
<dbReference type="PROSITE" id="PS51704">
    <property type="entry name" value="GP_PDE"/>
    <property type="match status" value="1"/>
</dbReference>
<gene>
    <name evidence="2" type="ORF">SDC9_178190</name>
</gene>
<dbReference type="GO" id="GO:0006629">
    <property type="term" value="P:lipid metabolic process"/>
    <property type="evidence" value="ECO:0007669"/>
    <property type="project" value="InterPro"/>
</dbReference>
<dbReference type="SUPFAM" id="SSF51695">
    <property type="entry name" value="PLC-like phosphodiesterases"/>
    <property type="match status" value="1"/>
</dbReference>
<dbReference type="InterPro" id="IPR017946">
    <property type="entry name" value="PLC-like_Pdiesterase_TIM-brl"/>
</dbReference>